<evidence type="ECO:0000313" key="4">
    <source>
        <dbReference type="Proteomes" id="UP000230233"/>
    </source>
</evidence>
<feature type="transmembrane region" description="Helical" evidence="2">
    <location>
        <begin position="111"/>
        <end position="133"/>
    </location>
</feature>
<evidence type="ECO:0008006" key="5">
    <source>
        <dbReference type="Google" id="ProtNLM"/>
    </source>
</evidence>
<keyword evidence="4" id="KW-1185">Reference proteome</keyword>
<accession>A0A2G5STF6</accession>
<feature type="transmembrane region" description="Helical" evidence="2">
    <location>
        <begin position="81"/>
        <end position="99"/>
    </location>
</feature>
<comment type="caution">
    <text evidence="3">The sequence shown here is derived from an EMBL/GenBank/DDBJ whole genome shotgun (WGS) entry which is preliminary data.</text>
</comment>
<feature type="region of interest" description="Disordered" evidence="1">
    <location>
        <begin position="1"/>
        <end position="38"/>
    </location>
</feature>
<dbReference type="Proteomes" id="UP000230233">
    <property type="component" value="Chromosome X"/>
</dbReference>
<protein>
    <recommendedName>
        <fullName evidence="5">Transmembrane protein</fullName>
    </recommendedName>
</protein>
<evidence type="ECO:0000313" key="3">
    <source>
        <dbReference type="EMBL" id="PIC18151.1"/>
    </source>
</evidence>
<feature type="compositionally biased region" description="Polar residues" evidence="1">
    <location>
        <begin position="23"/>
        <end position="38"/>
    </location>
</feature>
<dbReference type="EMBL" id="PDUG01000006">
    <property type="protein sequence ID" value="PIC18151.1"/>
    <property type="molecule type" value="Genomic_DNA"/>
</dbReference>
<dbReference type="AlphaFoldDB" id="A0A2G5STF6"/>
<gene>
    <name evidence="3" type="primary">Cnig_chr_X.g24149</name>
    <name evidence="3" type="ORF">B9Z55_024149</name>
</gene>
<proteinExistence type="predicted"/>
<name>A0A2G5STF6_9PELO</name>
<evidence type="ECO:0000256" key="1">
    <source>
        <dbReference type="SAM" id="MobiDB-lite"/>
    </source>
</evidence>
<keyword evidence="2" id="KW-0812">Transmembrane</keyword>
<evidence type="ECO:0000256" key="2">
    <source>
        <dbReference type="SAM" id="Phobius"/>
    </source>
</evidence>
<keyword evidence="2" id="KW-0472">Membrane</keyword>
<sequence>MDPPLPPPTVIKMEPPMTEDNANDQSPPEATKVESQIENPEVSDADDRAWRRAHMIELFNAIYYLVLVAFIPTHFWFYDNIMVAAVISALHLLVTVSIMSERYRIFQAFFVIFQIAFKFYCIATFPLLIMSTLSSSSNCDPQLYICINELGESALYVQMVAITVIHFLMFLFCLVEVKRCLILLEYIGPKDDYSMDPCGSYYSEYEASNDVAPTKQDLPKIVIAA</sequence>
<feature type="transmembrane region" description="Helical" evidence="2">
    <location>
        <begin position="153"/>
        <end position="175"/>
    </location>
</feature>
<reference evidence="4" key="1">
    <citation type="submission" date="2017-10" db="EMBL/GenBank/DDBJ databases">
        <title>Rapid genome shrinkage in a self-fertile nematode reveals novel sperm competition proteins.</title>
        <authorList>
            <person name="Yin D."/>
            <person name="Schwarz E.M."/>
            <person name="Thomas C.G."/>
            <person name="Felde R.L."/>
            <person name="Korf I.F."/>
            <person name="Cutter A.D."/>
            <person name="Schartner C.M."/>
            <person name="Ralston E.J."/>
            <person name="Meyer B.J."/>
            <person name="Haag E.S."/>
        </authorList>
    </citation>
    <scope>NUCLEOTIDE SEQUENCE [LARGE SCALE GENOMIC DNA]</scope>
    <source>
        <strain evidence="4">JU1422</strain>
    </source>
</reference>
<keyword evidence="2" id="KW-1133">Transmembrane helix</keyword>
<organism evidence="3 4">
    <name type="scientific">Caenorhabditis nigoni</name>
    <dbReference type="NCBI Taxonomy" id="1611254"/>
    <lineage>
        <taxon>Eukaryota</taxon>
        <taxon>Metazoa</taxon>
        <taxon>Ecdysozoa</taxon>
        <taxon>Nematoda</taxon>
        <taxon>Chromadorea</taxon>
        <taxon>Rhabditida</taxon>
        <taxon>Rhabditina</taxon>
        <taxon>Rhabditomorpha</taxon>
        <taxon>Rhabditoidea</taxon>
        <taxon>Rhabditidae</taxon>
        <taxon>Peloderinae</taxon>
        <taxon>Caenorhabditis</taxon>
    </lineage>
</organism>
<feature type="transmembrane region" description="Helical" evidence="2">
    <location>
        <begin position="58"/>
        <end position="75"/>
    </location>
</feature>
<dbReference type="OrthoDB" id="10296708at2759"/>